<dbReference type="InterPro" id="IPR000421">
    <property type="entry name" value="FA58C"/>
</dbReference>
<dbReference type="PROSITE" id="PS50022">
    <property type="entry name" value="FA58C_3"/>
    <property type="match status" value="1"/>
</dbReference>
<sequence length="603" mass="68450">MKYFCNPLNVPYHYQFLTDRRSADNAKLVNREAADPSLVLFQGKYYLFASMNGSVWVSEDLAHWESRLLPSNLPIYDYAPDVRAIGEWLYFSASKRGEICNFYRTKDPVNGPYEEIPGTFDFWDPDLFLDDDGRLYFYWGCSNVTPIWGVELDRETMKPKTERVELLFGDPFHKGYERFGEDNSEQPKTEDEVKKLLTDYLKEKRMTLEEVPDQYRATMRGMFSGMPFIEGAWMTKHNGRYYLQYACPGTEFNIYADGVYVSDRPLGPFQPALNNPFSLKPGGFMRGAGHGSTLQDRDGAWWHTATMQISMNHSFERRVGLWSAGFDKDGELFCNQRYGDWPMNVEGLAADPWKDPEWYLLSYGKKTAASSCAPGRESSCAVDENAQTWWKAGSAGEGQWLSLDLGEVMDVRAIQINFADDTENGIAWPEQAQNSGERYIDLTLQATRWLLEASVDGEAWTVVEDKRNAETDLSHDLVVRENGLKIRRLRLTIFQVPYGAAPCVSGLRVFGRGSGEKPQAPKAAAKRVGPMNFTVSIPQTPGAAGFNVLWGHRADKLYHSYLLMGSSVSEKNIGALVEDQEYYFRVDSFNENGITEGMVEKLS</sequence>
<keyword evidence="6" id="KW-1185">Reference proteome</keyword>
<dbReference type="PANTHER" id="PTHR42812">
    <property type="entry name" value="BETA-XYLOSIDASE"/>
    <property type="match status" value="1"/>
</dbReference>
<dbReference type="Gene3D" id="2.115.10.20">
    <property type="entry name" value="Glycosyl hydrolase domain, family 43"/>
    <property type="match status" value="1"/>
</dbReference>
<dbReference type="RefSeq" id="WP_256191788.1">
    <property type="nucleotide sequence ID" value="NZ_CAJKKG010000005.1"/>
</dbReference>
<proteinExistence type="inferred from homology"/>
<dbReference type="Proteomes" id="UP001524473">
    <property type="component" value="Unassembled WGS sequence"/>
</dbReference>
<dbReference type="InterPro" id="IPR008979">
    <property type="entry name" value="Galactose-bd-like_sf"/>
</dbReference>
<dbReference type="Pfam" id="PF04616">
    <property type="entry name" value="Glyco_hydro_43"/>
    <property type="match status" value="2"/>
</dbReference>
<dbReference type="InterPro" id="IPR051795">
    <property type="entry name" value="Glycosyl_Hydrlase_43"/>
</dbReference>
<dbReference type="SUPFAM" id="SSF75005">
    <property type="entry name" value="Arabinanase/levansucrase/invertase"/>
    <property type="match status" value="1"/>
</dbReference>
<keyword evidence="2" id="KW-0378">Hydrolase</keyword>
<accession>A0ABT1RYY0</accession>
<evidence type="ECO:0000259" key="4">
    <source>
        <dbReference type="PROSITE" id="PS50022"/>
    </source>
</evidence>
<organism evidence="5 6">
    <name type="scientific">Neglectibacter timonensis</name>
    <dbReference type="NCBI Taxonomy" id="1776382"/>
    <lineage>
        <taxon>Bacteria</taxon>
        <taxon>Bacillati</taxon>
        <taxon>Bacillota</taxon>
        <taxon>Clostridia</taxon>
        <taxon>Eubacteriales</taxon>
        <taxon>Oscillospiraceae</taxon>
        <taxon>Neglectibacter</taxon>
    </lineage>
</organism>
<dbReference type="EMBL" id="JANFZH010000016">
    <property type="protein sequence ID" value="MCQ4839890.1"/>
    <property type="molecule type" value="Genomic_DNA"/>
</dbReference>
<comment type="caution">
    <text evidence="5">The sequence shown here is derived from an EMBL/GenBank/DDBJ whole genome shotgun (WGS) entry which is preliminary data.</text>
</comment>
<evidence type="ECO:0000256" key="2">
    <source>
        <dbReference type="ARBA" id="ARBA00022801"/>
    </source>
</evidence>
<evidence type="ECO:0000256" key="3">
    <source>
        <dbReference type="ARBA" id="ARBA00023295"/>
    </source>
</evidence>
<reference evidence="5 6" key="1">
    <citation type="submission" date="2022-06" db="EMBL/GenBank/DDBJ databases">
        <title>Isolation of gut microbiota from human fecal samples.</title>
        <authorList>
            <person name="Pamer E.G."/>
            <person name="Barat B."/>
            <person name="Waligurski E."/>
            <person name="Medina S."/>
            <person name="Paddock L."/>
            <person name="Mostad J."/>
        </authorList>
    </citation>
    <scope>NUCLEOTIDE SEQUENCE [LARGE SCALE GENOMIC DNA]</scope>
    <source>
        <strain evidence="5 6">DFI.9.73</strain>
    </source>
</reference>
<evidence type="ECO:0000313" key="6">
    <source>
        <dbReference type="Proteomes" id="UP001524473"/>
    </source>
</evidence>
<feature type="domain" description="F5/8 type C" evidence="4">
    <location>
        <begin position="340"/>
        <end position="512"/>
    </location>
</feature>
<protein>
    <submittedName>
        <fullName evidence="5">Family 43 glycosylhydrolase</fullName>
    </submittedName>
</protein>
<dbReference type="SUPFAM" id="SSF49785">
    <property type="entry name" value="Galactose-binding domain-like"/>
    <property type="match status" value="1"/>
</dbReference>
<dbReference type="Gene3D" id="2.60.120.260">
    <property type="entry name" value="Galactose-binding domain-like"/>
    <property type="match status" value="1"/>
</dbReference>
<dbReference type="PANTHER" id="PTHR42812:SF14">
    <property type="entry name" value="SECRETED PROTEIN"/>
    <property type="match status" value="1"/>
</dbReference>
<name>A0ABT1RYY0_9FIRM</name>
<dbReference type="CDD" id="cd08982">
    <property type="entry name" value="GH43-like"/>
    <property type="match status" value="1"/>
</dbReference>
<dbReference type="InterPro" id="IPR006710">
    <property type="entry name" value="Glyco_hydro_43"/>
</dbReference>
<gene>
    <name evidence="5" type="ORF">NE695_08175</name>
</gene>
<keyword evidence="3" id="KW-0326">Glycosidase</keyword>
<dbReference type="InterPro" id="IPR023296">
    <property type="entry name" value="Glyco_hydro_beta-prop_sf"/>
</dbReference>
<comment type="similarity">
    <text evidence="1">Belongs to the glycosyl hydrolase 43 family.</text>
</comment>
<evidence type="ECO:0000313" key="5">
    <source>
        <dbReference type="EMBL" id="MCQ4839890.1"/>
    </source>
</evidence>
<evidence type="ECO:0000256" key="1">
    <source>
        <dbReference type="ARBA" id="ARBA00009865"/>
    </source>
</evidence>